<dbReference type="EMBL" id="CP048261">
    <property type="protein sequence ID" value="QST81483.1"/>
    <property type="molecule type" value="Genomic_DNA"/>
</dbReference>
<organism evidence="4 5">
    <name type="scientific">Streptomyces rimosus subsp. rimosus (strain ATCC 10970 / DSM 40260 / JCM 4667 / NRRL 2234)</name>
    <dbReference type="NCBI Taxonomy" id="1265868"/>
    <lineage>
        <taxon>Bacteria</taxon>
        <taxon>Bacillati</taxon>
        <taxon>Actinomycetota</taxon>
        <taxon>Actinomycetes</taxon>
        <taxon>Kitasatosporales</taxon>
        <taxon>Streptomycetaceae</taxon>
        <taxon>Streptomyces</taxon>
    </lineage>
</organism>
<protein>
    <submittedName>
        <fullName evidence="4">FAD-dependent oxidoreductase</fullName>
    </submittedName>
</protein>
<dbReference type="InterPro" id="IPR036010">
    <property type="entry name" value="2Fe-2S_ferredoxin-like_sf"/>
</dbReference>
<reference evidence="4" key="2">
    <citation type="submission" date="2020-01" db="EMBL/GenBank/DDBJ databases">
        <authorList>
            <person name="Algora L."/>
            <person name="Schniete J.K."/>
            <person name="MacFadyen A."/>
            <person name="Hoskisson P.A."/>
            <person name="Hunter I.S."/>
            <person name="Herron P.R."/>
        </authorList>
    </citation>
    <scope>NUCLEOTIDE SEQUENCE</scope>
    <source>
        <strain evidence="4">ATCC 10970</strain>
    </source>
</reference>
<dbReference type="InterPro" id="IPR036188">
    <property type="entry name" value="FAD/NAD-bd_sf"/>
</dbReference>
<dbReference type="Gene3D" id="3.50.50.60">
    <property type="entry name" value="FAD/NAD(P)-binding domain"/>
    <property type="match status" value="3"/>
</dbReference>
<dbReference type="GO" id="GO:0051536">
    <property type="term" value="F:iron-sulfur cluster binding"/>
    <property type="evidence" value="ECO:0007669"/>
    <property type="project" value="InterPro"/>
</dbReference>
<evidence type="ECO:0000259" key="3">
    <source>
        <dbReference type="Pfam" id="PF07992"/>
    </source>
</evidence>
<feature type="region of interest" description="Disordered" evidence="2">
    <location>
        <begin position="132"/>
        <end position="152"/>
    </location>
</feature>
<dbReference type="GeneID" id="66855506"/>
<feature type="region of interest" description="Disordered" evidence="2">
    <location>
        <begin position="580"/>
        <end position="623"/>
    </location>
</feature>
<dbReference type="InterPro" id="IPR041854">
    <property type="entry name" value="BFD-like_2Fe2S-bd_dom_sf"/>
</dbReference>
<feature type="domain" description="FAD/NAD(P)-binding" evidence="3">
    <location>
        <begin position="102"/>
        <end position="445"/>
    </location>
</feature>
<dbReference type="InterPro" id="IPR042204">
    <property type="entry name" value="2Fe-2S-bd_N"/>
</dbReference>
<dbReference type="InterPro" id="IPR023753">
    <property type="entry name" value="FAD/NAD-binding_dom"/>
</dbReference>
<dbReference type="Gene3D" id="1.10.10.1100">
    <property type="entry name" value="BFD-like [2Fe-2S]-binding domain"/>
    <property type="match status" value="1"/>
</dbReference>
<feature type="region of interest" description="Disordered" evidence="2">
    <location>
        <begin position="176"/>
        <end position="210"/>
    </location>
</feature>
<accession>A0A8A1ULT5</accession>
<evidence type="ECO:0000313" key="4">
    <source>
        <dbReference type="EMBL" id="QST81483.1"/>
    </source>
</evidence>
<evidence type="ECO:0000256" key="1">
    <source>
        <dbReference type="ARBA" id="ARBA00023002"/>
    </source>
</evidence>
<dbReference type="SUPFAM" id="SSF54292">
    <property type="entry name" value="2Fe-2S ferredoxin-like"/>
    <property type="match status" value="1"/>
</dbReference>
<sequence>MFRVTVDGEEQWARPGQTAASVLLSAGRLSWRTTRGGRPRGVFCGIGVCHDCLVVVNGVPDVRACRRVVVAGDRIETQVGARLPDLAPETLPVAARHVAVPVVVVGAGPAGMAAALAAAGAGARVVLVDDGERPGGQYHRQPADGPARGAAVRAVQEHPRIEWLAGATVWGLEAGGSGSGMAGREDGGSRSGAAGREDGGSAAGTAAGQDGGWTVHVLQGPADAPARTPYTLHADALVLCTGAYDRALPFPGWDLPGVVTAGAAQALAKGQRTAIGRRVVVSGTGPFLLPVTSSLLSVGTRVLGVYEAGTPAAWLRAPVAALRDGGGKFPELLAYAATLARHRVPYRPRRAVVAAHGRDRVEAVTVARLAPDWSVVPGTEHRIEDVDALCVGYGFTPQLELALAAGCALRDGAWVAVGPAQQTSVPGVYAAGEPTGIGGAALAAAEGELAGLAAARWAGAPSGTARRAPAVRRRVLAGRRFARLLAATHPVRPGWRTWPDAETLVCRCEEVPYGQVRTDLLSADGMRTFKLATRVGLGPCQGRICARNAAGLCGPDALPDPQTADRRPIAQPVRLADLAAAGAEAAGTDAASTDAAGTGAASTDAAGPDPVPEPPSGPAPTQP</sequence>
<reference evidence="4" key="3">
    <citation type="journal article" date="2021" name="bioRxiv">
        <title>Bilateral symmetry of linear streptomycete chromosomes.</title>
        <authorList>
            <person name="Algora-Gallardo L."/>
            <person name="Schniete J.K."/>
            <person name="Mark D.R."/>
            <person name="Hunter I.S."/>
            <person name="Herron P.R."/>
        </authorList>
    </citation>
    <scope>NUCLEOTIDE SEQUENCE</scope>
    <source>
        <strain evidence="4">ATCC 10970</strain>
    </source>
</reference>
<reference evidence="4" key="1">
    <citation type="submission" date="2012-12" db="EMBL/GenBank/DDBJ databases">
        <authorList>
            <person name="Pethick F.E."/>
            <person name="MacFadyen A.C."/>
            <person name="Tang Z."/>
            <person name="Sangal V."/>
            <person name="Tze-Tze L."/>
            <person name="Chu J."/>
            <person name="Guo M."/>
            <person name="Kirby R."/>
            <person name="Hoskisson P.A."/>
            <person name="Herron P.R."/>
            <person name="Hunter I.S."/>
        </authorList>
    </citation>
    <scope>NUCLEOTIDE SEQUENCE</scope>
    <source>
        <strain evidence="4">ATCC 10970</strain>
    </source>
</reference>
<feature type="compositionally biased region" description="Pro residues" evidence="2">
    <location>
        <begin position="609"/>
        <end position="623"/>
    </location>
</feature>
<name>A0A8A1ULT5_STRR1</name>
<dbReference type="Pfam" id="PF07992">
    <property type="entry name" value="Pyr_redox_2"/>
    <property type="match status" value="1"/>
</dbReference>
<dbReference type="PANTHER" id="PTHR42949">
    <property type="entry name" value="ANAEROBIC GLYCEROL-3-PHOSPHATE DEHYDROGENASE SUBUNIT B"/>
    <property type="match status" value="1"/>
</dbReference>
<dbReference type="GO" id="GO:0016491">
    <property type="term" value="F:oxidoreductase activity"/>
    <property type="evidence" value="ECO:0007669"/>
    <property type="project" value="UniProtKB-KW"/>
</dbReference>
<proteinExistence type="predicted"/>
<evidence type="ECO:0000256" key="2">
    <source>
        <dbReference type="SAM" id="MobiDB-lite"/>
    </source>
</evidence>
<dbReference type="Gene3D" id="3.10.20.440">
    <property type="entry name" value="2Fe-2S iron-sulphur cluster binding domain, sarcosine oxidase, alpha subunit, N-terminal domain"/>
    <property type="match status" value="1"/>
</dbReference>
<gene>
    <name evidence="4" type="ORF">SRIM_016135</name>
</gene>
<dbReference type="InterPro" id="IPR051691">
    <property type="entry name" value="Metab_Enz_Cyan_OpOx_G3PDH"/>
</dbReference>
<feature type="compositionally biased region" description="Low complexity" evidence="2">
    <location>
        <begin position="580"/>
        <end position="608"/>
    </location>
</feature>
<keyword evidence="1" id="KW-0560">Oxidoreductase</keyword>
<dbReference type="Pfam" id="PF13510">
    <property type="entry name" value="Fer2_4"/>
    <property type="match status" value="1"/>
</dbReference>
<dbReference type="PRINTS" id="PR00368">
    <property type="entry name" value="FADPNR"/>
</dbReference>
<dbReference type="Proteomes" id="UP000011074">
    <property type="component" value="Chromosome"/>
</dbReference>
<dbReference type="SUPFAM" id="SSF51905">
    <property type="entry name" value="FAD/NAD(P)-binding domain"/>
    <property type="match status" value="1"/>
</dbReference>
<dbReference type="PRINTS" id="PR00411">
    <property type="entry name" value="PNDRDTASEI"/>
</dbReference>
<evidence type="ECO:0000313" key="5">
    <source>
        <dbReference type="Proteomes" id="UP000011074"/>
    </source>
</evidence>
<dbReference type="RefSeq" id="WP_063604378.1">
    <property type="nucleotide sequence ID" value="NZ_CP048261.1"/>
</dbReference>
<dbReference type="AlphaFoldDB" id="A0A8A1ULT5"/>
<dbReference type="PANTHER" id="PTHR42949:SF3">
    <property type="entry name" value="ANAEROBIC GLYCEROL-3-PHOSPHATE DEHYDROGENASE SUBUNIT B"/>
    <property type="match status" value="1"/>
</dbReference>